<sequence>MQKSATSICKLTLLILTLTMAGCGSDKNQDRSWSVYKADENSSSYSSLDQINTSNVKTLQTAWSYDFGDVAAGGRAGVSQSNPIIVDGVMYTTSARVIVYALDAETGKKIWSYDPFDGQEGSGPVRAVTYWQKNDDKRIIFSAGNYLFALNATTGELVPSFGDNGRINLNVGLRDDPEKISVAMTSPGIVYKDLIITGLRLPDVYDAPPGYIRAYDCKTGKLVWTFHTIPHPGEPGYETWPKDAYKYAGSANNWAGMSVDSKRGIVYIPLGAPSYDFYGADRTGANLYGNSLLALDAATGKYVWHYQIVHHDLWDYDLPAPPNLVTIKKDGKPVDAVVQLTKHGFVFVFDRQTGKSLFPIEERKVPVSNMPGEHAWPTQPFPLKPAPYSRQHITEADLTNFPGADHEATLKRFRSLRYEGMFTPPDQKGTLVLPGTLGGVEWGGAAYDPETSMLYFKSNDSPEIQTIAKVGNNQATTGLDVATHGRVIYQTHCASCHGADRESDKPAYPSLTDVARRMKPEQILSKIQKGAGVMPAFGSSLTSEQQEAVLTYLSDLKQSPLKVAKSEADKEDTSKERLMNITAYQPFLDDQGNPALRPPWGTLHALNLATGEYEWQIPYGNKPKYKLPGMPDTGQDSKPGPIVTAGGLIFIAGTADNLFRAFDKKAGKMLWQKKLPAIANAIPSTYQIKGKQYVALSVAGTEENPSGSIMVFALP</sequence>
<dbReference type="GO" id="GO:0016614">
    <property type="term" value="F:oxidoreductase activity, acting on CH-OH group of donors"/>
    <property type="evidence" value="ECO:0007669"/>
    <property type="project" value="InterPro"/>
</dbReference>
<dbReference type="InterPro" id="IPR002372">
    <property type="entry name" value="PQQ_rpt_dom"/>
</dbReference>
<name>A0A3D8YEC3_9BACT</name>
<feature type="chain" id="PRO_5017631922" evidence="9">
    <location>
        <begin position="22"/>
        <end position="715"/>
    </location>
</feature>
<accession>A0A3D8YEC3</accession>
<comment type="cofactor">
    <cofactor evidence="1">
        <name>pyrroloquinoline quinone</name>
        <dbReference type="ChEBI" id="CHEBI:58442"/>
    </cofactor>
</comment>
<dbReference type="PANTHER" id="PTHR32303:SF4">
    <property type="entry name" value="QUINOPROTEIN GLUCOSE DEHYDROGENASE"/>
    <property type="match status" value="1"/>
</dbReference>
<dbReference type="GO" id="GO:0048038">
    <property type="term" value="F:quinone binding"/>
    <property type="evidence" value="ECO:0007669"/>
    <property type="project" value="InterPro"/>
</dbReference>
<keyword evidence="3 8" id="KW-0349">Heme</keyword>
<keyword evidence="5 9" id="KW-0732">Signal</keyword>
<dbReference type="GO" id="GO:0046872">
    <property type="term" value="F:metal ion binding"/>
    <property type="evidence" value="ECO:0007669"/>
    <property type="project" value="UniProtKB-KW"/>
</dbReference>
<comment type="similarity">
    <text evidence="2">Belongs to the bacterial PQQ dehydrogenase family.</text>
</comment>
<evidence type="ECO:0000256" key="1">
    <source>
        <dbReference type="ARBA" id="ARBA00001931"/>
    </source>
</evidence>
<keyword evidence="6" id="KW-0560">Oxidoreductase</keyword>
<dbReference type="InterPro" id="IPR011047">
    <property type="entry name" value="Quinoprotein_ADH-like_sf"/>
</dbReference>
<dbReference type="Pfam" id="PF01011">
    <property type="entry name" value="PQQ"/>
    <property type="match status" value="2"/>
</dbReference>
<feature type="domain" description="Cytochrome c" evidence="10">
    <location>
        <begin position="480"/>
        <end position="557"/>
    </location>
</feature>
<dbReference type="SMART" id="SM00564">
    <property type="entry name" value="PQQ"/>
    <property type="match status" value="6"/>
</dbReference>
<dbReference type="InterPro" id="IPR009056">
    <property type="entry name" value="Cyt_c-like_dom"/>
</dbReference>
<dbReference type="PROSITE" id="PS51257">
    <property type="entry name" value="PROKAR_LIPOPROTEIN"/>
    <property type="match status" value="1"/>
</dbReference>
<dbReference type="AlphaFoldDB" id="A0A3D8YEC3"/>
<evidence type="ECO:0000256" key="4">
    <source>
        <dbReference type="ARBA" id="ARBA00022723"/>
    </source>
</evidence>
<evidence type="ECO:0000256" key="8">
    <source>
        <dbReference type="PROSITE-ProRule" id="PRU00433"/>
    </source>
</evidence>
<dbReference type="InterPro" id="IPR017511">
    <property type="entry name" value="PQQ_mDH"/>
</dbReference>
<evidence type="ECO:0000313" key="11">
    <source>
        <dbReference type="EMBL" id="REA62842.1"/>
    </source>
</evidence>
<keyword evidence="4 8" id="KW-0479">Metal-binding</keyword>
<dbReference type="InterPro" id="IPR018391">
    <property type="entry name" value="PQQ_b-propeller_rpt"/>
</dbReference>
<dbReference type="GO" id="GO:0020037">
    <property type="term" value="F:heme binding"/>
    <property type="evidence" value="ECO:0007669"/>
    <property type="project" value="InterPro"/>
</dbReference>
<dbReference type="SUPFAM" id="SSF50998">
    <property type="entry name" value="Quinoprotein alcohol dehydrogenase-like"/>
    <property type="match status" value="1"/>
</dbReference>
<dbReference type="Gene3D" id="2.140.10.10">
    <property type="entry name" value="Quinoprotein alcohol dehydrogenase-like superfamily"/>
    <property type="match status" value="2"/>
</dbReference>
<evidence type="ECO:0000256" key="5">
    <source>
        <dbReference type="ARBA" id="ARBA00022729"/>
    </source>
</evidence>
<evidence type="ECO:0000256" key="3">
    <source>
        <dbReference type="ARBA" id="ARBA00022617"/>
    </source>
</evidence>
<dbReference type="Pfam" id="PF13442">
    <property type="entry name" value="Cytochrome_CBB3"/>
    <property type="match status" value="1"/>
</dbReference>
<dbReference type="OrthoDB" id="9794322at2"/>
<evidence type="ECO:0000256" key="9">
    <source>
        <dbReference type="SAM" id="SignalP"/>
    </source>
</evidence>
<reference evidence="11 12" key="1">
    <citation type="submission" date="2018-07" db="EMBL/GenBank/DDBJ databases">
        <title>Dyadobacter roseus sp. nov., isolated from rose rhizosphere soil.</title>
        <authorList>
            <person name="Chen L."/>
        </authorList>
    </citation>
    <scope>NUCLEOTIDE SEQUENCE [LARGE SCALE GENOMIC DNA]</scope>
    <source>
        <strain evidence="11 12">RS19</strain>
    </source>
</reference>
<dbReference type="EMBL" id="QNUL01000004">
    <property type="protein sequence ID" value="REA62842.1"/>
    <property type="molecule type" value="Genomic_DNA"/>
</dbReference>
<dbReference type="InterPro" id="IPR036909">
    <property type="entry name" value="Cyt_c-like_dom_sf"/>
</dbReference>
<dbReference type="GO" id="GO:0009055">
    <property type="term" value="F:electron transfer activity"/>
    <property type="evidence" value="ECO:0007669"/>
    <property type="project" value="InterPro"/>
</dbReference>
<dbReference type="CDD" id="cd10280">
    <property type="entry name" value="PQQ_mGDH"/>
    <property type="match status" value="1"/>
</dbReference>
<dbReference type="SUPFAM" id="SSF46626">
    <property type="entry name" value="Cytochrome c"/>
    <property type="match status" value="1"/>
</dbReference>
<feature type="signal peptide" evidence="9">
    <location>
        <begin position="1"/>
        <end position="21"/>
    </location>
</feature>
<dbReference type="GO" id="GO:0016020">
    <property type="term" value="C:membrane"/>
    <property type="evidence" value="ECO:0007669"/>
    <property type="project" value="InterPro"/>
</dbReference>
<comment type="caution">
    <text evidence="11">The sequence shown here is derived from an EMBL/GenBank/DDBJ whole genome shotgun (WGS) entry which is preliminary data.</text>
</comment>
<keyword evidence="12" id="KW-1185">Reference proteome</keyword>
<evidence type="ECO:0000313" key="12">
    <source>
        <dbReference type="Proteomes" id="UP000256373"/>
    </source>
</evidence>
<organism evidence="11 12">
    <name type="scientific">Dyadobacter luteus</name>
    <dbReference type="NCBI Taxonomy" id="2259619"/>
    <lineage>
        <taxon>Bacteria</taxon>
        <taxon>Pseudomonadati</taxon>
        <taxon>Bacteroidota</taxon>
        <taxon>Cytophagia</taxon>
        <taxon>Cytophagales</taxon>
        <taxon>Spirosomataceae</taxon>
        <taxon>Dyadobacter</taxon>
    </lineage>
</organism>
<dbReference type="Proteomes" id="UP000256373">
    <property type="component" value="Unassembled WGS sequence"/>
</dbReference>
<dbReference type="PANTHER" id="PTHR32303">
    <property type="entry name" value="QUINOPROTEIN ALCOHOL DEHYDROGENASE (CYTOCHROME C)"/>
    <property type="match status" value="1"/>
</dbReference>
<evidence type="ECO:0000259" key="10">
    <source>
        <dbReference type="PROSITE" id="PS51007"/>
    </source>
</evidence>
<evidence type="ECO:0000256" key="2">
    <source>
        <dbReference type="ARBA" id="ARBA00008156"/>
    </source>
</evidence>
<keyword evidence="7 8" id="KW-0408">Iron</keyword>
<protein>
    <submittedName>
        <fullName evidence="11">Pyrroloquinoline quinone-dependent dehydrogenase</fullName>
    </submittedName>
</protein>
<proteinExistence type="inferred from homology"/>
<evidence type="ECO:0000256" key="6">
    <source>
        <dbReference type="ARBA" id="ARBA00023002"/>
    </source>
</evidence>
<dbReference type="RefSeq" id="WP_115830138.1">
    <property type="nucleotide sequence ID" value="NZ_QNUL01000004.1"/>
</dbReference>
<gene>
    <name evidence="11" type="ORF">DSL64_07930</name>
</gene>
<dbReference type="PROSITE" id="PS51007">
    <property type="entry name" value="CYTC"/>
    <property type="match status" value="1"/>
</dbReference>
<evidence type="ECO:0000256" key="7">
    <source>
        <dbReference type="ARBA" id="ARBA00023004"/>
    </source>
</evidence>